<dbReference type="KEGG" id="nba:CUN60_10700"/>
<reference evidence="2" key="1">
    <citation type="submission" date="2017-11" db="EMBL/GenBank/DDBJ databases">
        <authorList>
            <person name="Chan K.G."/>
            <person name="Lee L.S."/>
        </authorList>
    </citation>
    <scope>NUCLEOTIDE SEQUENCE [LARGE SCALE GENOMIC DNA]</scope>
    <source>
        <strain evidence="2">DSM 100970</strain>
    </source>
</reference>
<dbReference type="RefSeq" id="WP_102952033.1">
    <property type="nucleotide sequence ID" value="NZ_CP024847.1"/>
</dbReference>
<sequence>MQKKIILLSMFVLNGCAWFSGPDDRPPQQYTPSYQYGNTPMGVYVGNPEDIGDDMMGDDMYMPDGQPMGEYQAQSGQQEQQFQYIQGQEELMADQSKQQIKQYNAEQQIGESLTNQYMQQIKSQQGNN</sequence>
<keyword evidence="2" id="KW-1185">Reference proteome</keyword>
<name>A0A2I7N933_9NEIS</name>
<dbReference type="AlphaFoldDB" id="A0A2I7N933"/>
<dbReference type="Proteomes" id="UP000236655">
    <property type="component" value="Chromosome"/>
</dbReference>
<evidence type="ECO:0000313" key="2">
    <source>
        <dbReference type="Proteomes" id="UP000236655"/>
    </source>
</evidence>
<accession>A0A2I7N933</accession>
<dbReference type="EMBL" id="CP024847">
    <property type="protein sequence ID" value="AUR52745.1"/>
    <property type="molecule type" value="Genomic_DNA"/>
</dbReference>
<protein>
    <submittedName>
        <fullName evidence="1">Uncharacterized protein</fullName>
    </submittedName>
</protein>
<evidence type="ECO:0000313" key="1">
    <source>
        <dbReference type="EMBL" id="AUR52745.1"/>
    </source>
</evidence>
<gene>
    <name evidence="1" type="ORF">CUN60_10700</name>
</gene>
<organism evidence="1 2">
    <name type="scientific">Aquella oligotrophica</name>
    <dbReference type="NCBI Taxonomy" id="2067065"/>
    <lineage>
        <taxon>Bacteria</taxon>
        <taxon>Pseudomonadati</taxon>
        <taxon>Pseudomonadota</taxon>
        <taxon>Betaproteobacteria</taxon>
        <taxon>Neisseriales</taxon>
        <taxon>Neisseriaceae</taxon>
        <taxon>Aquella</taxon>
    </lineage>
</organism>
<proteinExistence type="predicted"/>